<dbReference type="GO" id="GO:0047910">
    <property type="term" value="F:galactose 1-dehydrogenase (NADP+) activity"/>
    <property type="evidence" value="ECO:0007669"/>
    <property type="project" value="UniProtKB-ARBA"/>
</dbReference>
<dbReference type="Proteomes" id="UP000275843">
    <property type="component" value="Chromosome"/>
</dbReference>
<evidence type="ECO:0000256" key="6">
    <source>
        <dbReference type="ARBA" id="ARBA00023002"/>
    </source>
</evidence>
<proteinExistence type="inferred from homology"/>
<dbReference type="Pfam" id="PF08240">
    <property type="entry name" value="ADH_N"/>
    <property type="match status" value="1"/>
</dbReference>
<keyword evidence="2 9" id="KW-0479">Metal-binding</keyword>
<keyword evidence="4 9" id="KW-0862">Zinc</keyword>
<evidence type="ECO:0000313" key="13">
    <source>
        <dbReference type="EMBL" id="AKA75853.1"/>
    </source>
</evidence>
<dbReference type="InterPro" id="IPR013154">
    <property type="entry name" value="ADH-like_N"/>
</dbReference>
<dbReference type="Proteomes" id="UP000273194">
    <property type="component" value="Chromosome"/>
</dbReference>
<dbReference type="Proteomes" id="UP000267993">
    <property type="component" value="Chromosome"/>
</dbReference>
<dbReference type="GeneID" id="1453025"/>
<evidence type="ECO:0000313" key="30">
    <source>
        <dbReference type="Proteomes" id="UP000273194"/>
    </source>
</evidence>
<keyword evidence="8 9" id="KW-0119">Carbohydrate metabolism</keyword>
<evidence type="ECO:0000313" key="31">
    <source>
        <dbReference type="Proteomes" id="UP000273443"/>
    </source>
</evidence>
<evidence type="ECO:0000313" key="27">
    <source>
        <dbReference type="Proteomes" id="UP000076770"/>
    </source>
</evidence>
<dbReference type="GO" id="GO:0005534">
    <property type="term" value="F:galactose binding"/>
    <property type="evidence" value="ECO:0007669"/>
    <property type="project" value="UniProtKB-ARBA"/>
</dbReference>
<dbReference type="KEGG" id="ssol:SULB_0785"/>
<dbReference type="Proteomes" id="UP000269431">
    <property type="component" value="Chromosome"/>
</dbReference>
<dbReference type="Proteomes" id="UP000278715">
    <property type="component" value="Chromosome"/>
</dbReference>
<evidence type="ECO:0000313" key="17">
    <source>
        <dbReference type="EMBL" id="AZF72897.1"/>
    </source>
</evidence>
<dbReference type="SUPFAM" id="SSF51735">
    <property type="entry name" value="NAD(P)-binding Rossmann-fold domains"/>
    <property type="match status" value="1"/>
</dbReference>
<dbReference type="EMBL" id="CP011057">
    <property type="protein sequence ID" value="AKA78545.1"/>
    <property type="molecule type" value="Genomic_DNA"/>
</dbReference>
<name>A0A0E3KBM2_SACSO</name>
<dbReference type="InterPro" id="IPR026583">
    <property type="entry name" value="Glc_1-DH_arc"/>
</dbReference>
<evidence type="ECO:0000313" key="32">
    <source>
        <dbReference type="Proteomes" id="UP000275843"/>
    </source>
</evidence>
<feature type="binding site" evidence="9">
    <location>
        <position position="89"/>
    </location>
    <ligand>
        <name>substrate</name>
    </ligand>
</feature>
<evidence type="ECO:0000256" key="3">
    <source>
        <dbReference type="ARBA" id="ARBA00022741"/>
    </source>
</evidence>
<feature type="binding site" evidence="9">
    <location>
        <position position="41"/>
    </location>
    <ligand>
        <name>substrate</name>
    </ligand>
</feature>
<comment type="function">
    <text evidence="9">Catalyzes the NAD(P)(+)-dependent oxidation of D-glucose to D-gluconate via gluconolactone. Can utilize both NAD(+) and NADP(+) as electron acceptor. Is involved in the degradation of glucose through a non-phosphorylative variant of the Entner-Doudoroff pathway.</text>
</comment>
<evidence type="ECO:0000313" key="21">
    <source>
        <dbReference type="EMBL" id="AZF83342.1"/>
    </source>
</evidence>
<comment type="cofactor">
    <cofactor evidence="1">
        <name>Zn(2+)</name>
        <dbReference type="ChEBI" id="CHEBI:29105"/>
    </cofactor>
</comment>
<evidence type="ECO:0000313" key="18">
    <source>
        <dbReference type="EMBL" id="AZF75521.1"/>
    </source>
</evidence>
<dbReference type="InterPro" id="IPR031640">
    <property type="entry name" value="Glu_dehyd_C"/>
</dbReference>
<dbReference type="FunFam" id="3.90.180.10:FF:000074">
    <property type="entry name" value="Glucose 1-dehydrogenase"/>
    <property type="match status" value="1"/>
</dbReference>
<comment type="catalytic activity">
    <reaction evidence="9">
        <text>D-glucose + NAD(+) = D-glucono-1,5-lactone + NADH + H(+)</text>
        <dbReference type="Rhea" id="RHEA:14293"/>
        <dbReference type="ChEBI" id="CHEBI:4167"/>
        <dbReference type="ChEBI" id="CHEBI:15378"/>
        <dbReference type="ChEBI" id="CHEBI:16217"/>
        <dbReference type="ChEBI" id="CHEBI:57540"/>
        <dbReference type="ChEBI" id="CHEBI:57945"/>
        <dbReference type="EC" id="1.1.1.47"/>
    </reaction>
</comment>
<dbReference type="EC" id="1.1.1.47" evidence="9"/>
<dbReference type="EMBL" id="CP011055">
    <property type="protein sequence ID" value="AKA73155.1"/>
    <property type="molecule type" value="Genomic_DNA"/>
</dbReference>
<dbReference type="GO" id="GO:0005536">
    <property type="term" value="F:D-glucose binding"/>
    <property type="evidence" value="ECO:0007669"/>
    <property type="project" value="UniProtKB-UniRule"/>
</dbReference>
<keyword evidence="7 9" id="KW-0520">NAD</keyword>
<evidence type="ECO:0000313" key="22">
    <source>
        <dbReference type="EMBL" id="QPG50145.1"/>
    </source>
</evidence>
<dbReference type="HAMAP" id="MF_02127">
    <property type="entry name" value="Glucose_DH"/>
    <property type="match status" value="1"/>
</dbReference>
<dbReference type="Proteomes" id="UP000076770">
    <property type="component" value="Chromosome i"/>
</dbReference>
<dbReference type="Gene3D" id="3.40.50.720">
    <property type="entry name" value="NAD(P)-binding Rossmann-like Domain"/>
    <property type="match status" value="1"/>
</dbReference>
<feature type="domain" description="Glucose dehydrogenase C-terminal" evidence="11">
    <location>
        <begin position="144"/>
        <end position="347"/>
    </location>
</feature>
<keyword evidence="3 9" id="KW-0547">Nucleotide-binding</keyword>
<evidence type="ECO:0000259" key="11">
    <source>
        <dbReference type="Pfam" id="PF16912"/>
    </source>
</evidence>
<evidence type="ECO:0000313" key="15">
    <source>
        <dbReference type="EMBL" id="AZF67657.1"/>
    </source>
</evidence>
<feature type="binding site" evidence="9">
    <location>
        <begin position="277"/>
        <end position="279"/>
    </location>
    <ligand>
        <name>NADP(+)</name>
        <dbReference type="ChEBI" id="CHEBI:58349"/>
    </ligand>
</feature>
<dbReference type="SUPFAM" id="SSF50129">
    <property type="entry name" value="GroES-like"/>
    <property type="match status" value="1"/>
</dbReference>
<evidence type="ECO:0000313" key="12">
    <source>
        <dbReference type="EMBL" id="AKA73155.1"/>
    </source>
</evidence>
<dbReference type="Gene3D" id="3.90.180.10">
    <property type="entry name" value="Medium-chain alcohol dehydrogenases, catalytic domain"/>
    <property type="match status" value="1"/>
</dbReference>
<dbReference type="SMR" id="A0A0E3KBM2"/>
<dbReference type="GO" id="GO:0047936">
    <property type="term" value="F:glucose 1-dehydrogenase [NAD(P)+] activity"/>
    <property type="evidence" value="ECO:0007669"/>
    <property type="project" value="UniProtKB-UniRule"/>
</dbReference>
<dbReference type="InterPro" id="IPR011032">
    <property type="entry name" value="GroES-like_sf"/>
</dbReference>
<evidence type="ECO:0000313" key="16">
    <source>
        <dbReference type="EMBL" id="AZF70277.1"/>
    </source>
</evidence>
<dbReference type="Proteomes" id="UP000594632">
    <property type="component" value="Chromosome"/>
</dbReference>
<feature type="domain" description="Alcohol dehydrogenase-like N-terminal" evidence="10">
    <location>
        <begin position="27"/>
        <end position="140"/>
    </location>
</feature>
<dbReference type="OrthoDB" id="41394at2157"/>
<dbReference type="GO" id="GO:0051262">
    <property type="term" value="P:protein tetramerization"/>
    <property type="evidence" value="ECO:0007669"/>
    <property type="project" value="UniProtKB-ARBA"/>
</dbReference>
<dbReference type="Proteomes" id="UP000033085">
    <property type="component" value="Chromosome"/>
</dbReference>
<dbReference type="PANTHER" id="PTHR43401:SF2">
    <property type="entry name" value="L-THREONINE 3-DEHYDROGENASE"/>
    <property type="match status" value="1"/>
</dbReference>
<dbReference type="FunFam" id="3.40.50.720:FF:000957">
    <property type="entry name" value="Glucose 1-dehydrogenase"/>
    <property type="match status" value="1"/>
</dbReference>
<dbReference type="EMBL" id="CP033235">
    <property type="protein sequence ID" value="AZF67657.1"/>
    <property type="molecule type" value="Genomic_DNA"/>
</dbReference>
<dbReference type="GeneID" id="44128727"/>
<feature type="binding site" evidence="9">
    <location>
        <position position="154"/>
    </location>
    <ligand>
        <name>substrate</name>
    </ligand>
</feature>
<dbReference type="Pfam" id="PF16912">
    <property type="entry name" value="Glu_dehyd_C"/>
    <property type="match status" value="1"/>
</dbReference>
<feature type="binding site" evidence="9">
    <location>
        <position position="114"/>
    </location>
    <ligand>
        <name>substrate</name>
    </ligand>
</feature>
<reference evidence="28 29" key="4">
    <citation type="journal article" date="2018" name="Proc. Natl. Acad. Sci. U.S.A.">
        <title>Nonmutational mechanism of inheritance in the Archaeon Sulfolobus solfataricus.</title>
        <authorList>
            <person name="Payne S."/>
            <person name="McCarthy S."/>
            <person name="Johnson T."/>
            <person name="North E."/>
            <person name="Blum P."/>
        </authorList>
    </citation>
    <scope>NUCLEOTIDE SEQUENCE [LARGE SCALE GENOMIC DNA]</scope>
    <source>
        <strain evidence="16 28">SARC-H</strain>
        <strain evidence="17 32">SARC-I</strain>
        <strain evidence="19 33">SARC-N</strain>
        <strain evidence="20 34">SARC-O</strain>
        <strain evidence="21 29">SUL120</strain>
        <strain evidence="15 30">SULG</strain>
        <strain evidence="18 31">SULM</strain>
    </source>
</reference>
<evidence type="ECO:0000313" key="34">
    <source>
        <dbReference type="Proteomes" id="UP000282269"/>
    </source>
</evidence>
<evidence type="ECO:0000313" key="28">
    <source>
        <dbReference type="Proteomes" id="UP000267993"/>
    </source>
</evidence>
<organism evidence="14 26">
    <name type="scientific">Saccharolobus solfataricus</name>
    <name type="common">Sulfolobus solfataricus</name>
    <dbReference type="NCBI Taxonomy" id="2287"/>
    <lineage>
        <taxon>Archaea</taxon>
        <taxon>Thermoproteota</taxon>
        <taxon>Thermoprotei</taxon>
        <taxon>Sulfolobales</taxon>
        <taxon>Sulfolobaceae</taxon>
        <taxon>Saccharolobus</taxon>
    </lineage>
</organism>
<feature type="binding site" evidence="9">
    <location>
        <begin position="211"/>
        <end position="213"/>
    </location>
    <ligand>
        <name>NADP(+)</name>
        <dbReference type="ChEBI" id="CHEBI:58349"/>
    </ligand>
</feature>
<dbReference type="Proteomes" id="UP000033057">
    <property type="component" value="Chromosome"/>
</dbReference>
<evidence type="ECO:0000313" key="33">
    <source>
        <dbReference type="Proteomes" id="UP000278715"/>
    </source>
</evidence>
<dbReference type="EMBL" id="CP011056">
    <property type="protein sequence ID" value="AKA75853.1"/>
    <property type="molecule type" value="Genomic_DNA"/>
</dbReference>
<reference evidence="14" key="5">
    <citation type="submission" date="2018-10" db="EMBL/GenBank/DDBJ databases">
        <authorList>
            <person name="McCarthy S."/>
            <person name="Gradnigo J."/>
            <person name="Johnson T."/>
            <person name="Payne S."/>
            <person name="Lipzen A."/>
            <person name="Schackwitz W."/>
            <person name="Martin J."/>
            <person name="Moriyama E."/>
            <person name="Blum P."/>
        </authorList>
    </citation>
    <scope>NUCLEOTIDE SEQUENCE</scope>
    <source>
        <strain evidence="12">SARC-B</strain>
        <strain evidence="13">SARC-C</strain>
        <strain evidence="14">SULA</strain>
    </source>
</reference>
<feature type="binding site" evidence="9">
    <location>
        <position position="354"/>
    </location>
    <ligand>
        <name>NADP(+)</name>
        <dbReference type="ChEBI" id="CHEBI:58349"/>
    </ligand>
</feature>
<comment type="similarity">
    <text evidence="9">Belongs to the zinc-containing alcohol dehydrogenase family. Glucose 1-dehydrogenase subfamily.</text>
</comment>
<dbReference type="Proteomes" id="UP000282269">
    <property type="component" value="Chromosome"/>
</dbReference>
<keyword evidence="6 9" id="KW-0560">Oxidoreductase</keyword>
<dbReference type="EMBL" id="CP050869">
    <property type="protein sequence ID" value="QPG50145.1"/>
    <property type="molecule type" value="Genomic_DNA"/>
</dbReference>
<dbReference type="EMBL" id="CP033237">
    <property type="protein sequence ID" value="AZF72897.1"/>
    <property type="molecule type" value="Genomic_DNA"/>
</dbReference>
<feature type="binding site" evidence="9">
    <location>
        <position position="150"/>
    </location>
    <ligand>
        <name>substrate</name>
    </ligand>
</feature>
<evidence type="ECO:0000313" key="23">
    <source>
        <dbReference type="EMBL" id="SAI86653.1"/>
    </source>
</evidence>
<evidence type="ECO:0000256" key="2">
    <source>
        <dbReference type="ARBA" id="ARBA00022723"/>
    </source>
</evidence>
<sequence>MKAIIVKPPNAGVQVKDVDEKKLDSYGKIKIRTIYNGICGTDREIVNGKLTLSTLPKGKDFLVLGHEAIGVVEESYHGFSQGDLVMPVNRRGCGICRNCLVGRPDFCETGEFGEAGIHKMDGFMREWWYDDPKYLVKIPKSIEDIGILAQPLADIEKSIEEILEVQKRVPVWTCDDGTLNCRKVLVVGTGPIGVLFTLLFRTYGLEVWMANRREPTEVEQTVIEETKTNYYNSSNGYDKLKDSVGKFDVIIDATGADVNILGNVIPLLGRNGVLGLFGFSTSGSVPLDYKTLQEIVHTNKTIIGLVNGQKPHFQQAVVHLASWKTLYPKAAKMLITKTVSINDEKELLKVLREKEHGEIKIRILWE</sequence>
<reference evidence="27" key="2">
    <citation type="submission" date="2016-04" db="EMBL/GenBank/DDBJ databases">
        <authorList>
            <person name="Shah S.A."/>
            <person name="Garrett R.A."/>
        </authorList>
    </citation>
    <scope>NUCLEOTIDE SEQUENCE [LARGE SCALE GENOMIC DNA]</scope>
    <source>
        <strain evidence="27">ATCC 35091 / DSM 1616 / JCM 8930 / NBRC 15331 / P1</strain>
    </source>
</reference>
<evidence type="ECO:0000313" key="20">
    <source>
        <dbReference type="EMBL" id="AZF80734.1"/>
    </source>
</evidence>
<dbReference type="InterPro" id="IPR050129">
    <property type="entry name" value="Zn_alcohol_dh"/>
</dbReference>
<dbReference type="OMA" id="NWGHEDI"/>
<evidence type="ECO:0000313" key="24">
    <source>
        <dbReference type="Proteomes" id="UP000033057"/>
    </source>
</evidence>
<dbReference type="GO" id="GO:0033498">
    <property type="term" value="P:galactose catabolic process via D-galactonate"/>
    <property type="evidence" value="ECO:0007669"/>
    <property type="project" value="UniProtKB-ARBA"/>
</dbReference>
<accession>A0A0E3KBM2</accession>
<dbReference type="EMBL" id="CP033238">
    <property type="protein sequence ID" value="AZF75521.1"/>
    <property type="molecule type" value="Genomic_DNA"/>
</dbReference>
<evidence type="ECO:0000256" key="5">
    <source>
        <dbReference type="ARBA" id="ARBA00022857"/>
    </source>
</evidence>
<dbReference type="CDD" id="cd08230">
    <property type="entry name" value="glucose_DH"/>
    <property type="match status" value="1"/>
</dbReference>
<dbReference type="InterPro" id="IPR036291">
    <property type="entry name" value="NAD(P)-bd_dom_sf"/>
</dbReference>
<dbReference type="GO" id="GO:0008270">
    <property type="term" value="F:zinc ion binding"/>
    <property type="evidence" value="ECO:0007669"/>
    <property type="project" value="UniProtKB-UniRule"/>
</dbReference>
<feature type="binding site" evidence="9">
    <location>
        <begin position="189"/>
        <end position="192"/>
    </location>
    <ligand>
        <name>NADP(+)</name>
        <dbReference type="ChEBI" id="CHEBI:58349"/>
    </ligand>
</feature>
<dbReference type="Proteomes" id="UP000033106">
    <property type="component" value="Chromosome"/>
</dbReference>
<evidence type="ECO:0000256" key="8">
    <source>
        <dbReference type="ARBA" id="ARBA00023277"/>
    </source>
</evidence>
<evidence type="ECO:0000313" key="19">
    <source>
        <dbReference type="EMBL" id="AZF78129.1"/>
    </source>
</evidence>
<evidence type="ECO:0000313" key="29">
    <source>
        <dbReference type="Proteomes" id="UP000269431"/>
    </source>
</evidence>
<evidence type="ECO:0000313" key="14">
    <source>
        <dbReference type="EMBL" id="AKA78545.1"/>
    </source>
</evidence>
<dbReference type="PATRIC" id="fig|2287.6.peg.824"/>
<dbReference type="EMBL" id="LT549890">
    <property type="protein sequence ID" value="SAI86653.1"/>
    <property type="molecule type" value="Genomic_DNA"/>
</dbReference>
<keyword evidence="5 9" id="KW-0521">NADP</keyword>
<dbReference type="GO" id="GO:0070401">
    <property type="term" value="F:NADP+ binding"/>
    <property type="evidence" value="ECO:0007669"/>
    <property type="project" value="UniProtKB-UniRule"/>
</dbReference>
<evidence type="ECO:0000256" key="4">
    <source>
        <dbReference type="ARBA" id="ARBA00022833"/>
    </source>
</evidence>
<dbReference type="EMBL" id="CP033239">
    <property type="protein sequence ID" value="AZF78129.1"/>
    <property type="molecule type" value="Genomic_DNA"/>
</dbReference>
<dbReference type="PANTHER" id="PTHR43401">
    <property type="entry name" value="L-THREONINE 3-DEHYDROGENASE"/>
    <property type="match status" value="1"/>
</dbReference>
<gene>
    <name evidence="9" type="primary">gdh</name>
    <name evidence="22" type="ORF">HFC64_10265</name>
    <name evidence="23" type="ORF">SSOP1_3099</name>
    <name evidence="14" type="ORF">SULA_0783</name>
    <name evidence="12" type="ORF">SULB_0785</name>
    <name evidence="13" type="ORF">SULC_0783</name>
    <name evidence="15" type="ORF">SULG_04005</name>
    <name evidence="16" type="ORF">SULH_04005</name>
    <name evidence="17" type="ORF">SULI_04005</name>
    <name evidence="18" type="ORF">SULM_04005</name>
    <name evidence="19" type="ORF">SULN_04005</name>
    <name evidence="20" type="ORF">SULO_04015</name>
    <name evidence="21" type="ORF">SULZ_04065</name>
</gene>
<dbReference type="EMBL" id="CP033240">
    <property type="protein sequence ID" value="AZF80734.1"/>
    <property type="molecule type" value="Genomic_DNA"/>
</dbReference>
<evidence type="ECO:0000313" key="26">
    <source>
        <dbReference type="Proteomes" id="UP000033106"/>
    </source>
</evidence>
<evidence type="ECO:0000313" key="35">
    <source>
        <dbReference type="Proteomes" id="UP000594632"/>
    </source>
</evidence>
<dbReference type="KEGG" id="ssoa:SULA_0783"/>
<reference evidence="24 25" key="1">
    <citation type="journal article" date="2015" name="Genome Announc.">
        <title>Complete Genome Sequence of Sulfolobus solfataricus Strain 98/2 and Evolved Derivatives.</title>
        <authorList>
            <person name="McCarthy S."/>
            <person name="Gradnigo J."/>
            <person name="Johnson T."/>
            <person name="Payne S."/>
            <person name="Lipzen A."/>
            <person name="Martin J."/>
            <person name="Schackwitz W."/>
            <person name="Moriyama E."/>
            <person name="Blum P."/>
        </authorList>
    </citation>
    <scope>NUCLEOTIDE SEQUENCE [LARGE SCALE GENOMIC DNA]</scope>
    <source>
        <strain evidence="24">98/2 SULC</strain>
        <strain evidence="12">SARC-B</strain>
        <strain evidence="13">SARC-C</strain>
        <strain evidence="14 26">SULA</strain>
        <strain evidence="25">SULB</strain>
    </source>
</reference>
<dbReference type="AlphaFoldDB" id="A0A0E3KBM2"/>
<dbReference type="KEGG" id="ssof:SULC_0783"/>
<dbReference type="GO" id="GO:0019595">
    <property type="term" value="P:non-phosphorylated glucose catabolic process"/>
    <property type="evidence" value="ECO:0007669"/>
    <property type="project" value="UniProtKB-UniRule"/>
</dbReference>
<evidence type="ECO:0000259" key="10">
    <source>
        <dbReference type="Pfam" id="PF08240"/>
    </source>
</evidence>
<evidence type="ECO:0000313" key="25">
    <source>
        <dbReference type="Proteomes" id="UP000033085"/>
    </source>
</evidence>
<dbReference type="RefSeq" id="WP_009992653.1">
    <property type="nucleotide sequence ID" value="NZ_CP011055.2"/>
</dbReference>
<feature type="binding site" evidence="9">
    <location>
        <begin position="305"/>
        <end position="307"/>
    </location>
    <ligand>
        <name>NADP(+)</name>
        <dbReference type="ChEBI" id="CHEBI:58349"/>
    </ligand>
</feature>
<feature type="binding site" evidence="9">
    <location>
        <position position="307"/>
    </location>
    <ligand>
        <name>substrate</name>
    </ligand>
</feature>
<dbReference type="EMBL" id="CP033236">
    <property type="protein sequence ID" value="AZF70277.1"/>
    <property type="molecule type" value="Genomic_DNA"/>
</dbReference>
<dbReference type="GO" id="GO:0070403">
    <property type="term" value="F:NAD+ binding"/>
    <property type="evidence" value="ECO:0007669"/>
    <property type="project" value="UniProtKB-UniRule"/>
</dbReference>
<evidence type="ECO:0000256" key="7">
    <source>
        <dbReference type="ARBA" id="ARBA00023027"/>
    </source>
</evidence>
<evidence type="ECO:0000256" key="9">
    <source>
        <dbReference type="HAMAP-Rule" id="MF_02127"/>
    </source>
</evidence>
<evidence type="ECO:0000256" key="1">
    <source>
        <dbReference type="ARBA" id="ARBA00001947"/>
    </source>
</evidence>
<comment type="catalytic activity">
    <reaction evidence="9">
        <text>D-glucose + NADP(+) = D-glucono-1,5-lactone + NADPH + H(+)</text>
        <dbReference type="Rhea" id="RHEA:14405"/>
        <dbReference type="ChEBI" id="CHEBI:4167"/>
        <dbReference type="ChEBI" id="CHEBI:15378"/>
        <dbReference type="ChEBI" id="CHEBI:16217"/>
        <dbReference type="ChEBI" id="CHEBI:57783"/>
        <dbReference type="ChEBI" id="CHEBI:58349"/>
        <dbReference type="EC" id="1.1.1.47"/>
    </reaction>
</comment>
<dbReference type="Proteomes" id="UP000273443">
    <property type="component" value="Chromosome"/>
</dbReference>
<reference evidence="23" key="3">
    <citation type="submission" date="2016-04" db="EMBL/GenBank/DDBJ databases">
        <authorList>
            <person name="Evans L.H."/>
            <person name="Alamgir A."/>
            <person name="Owens N."/>
            <person name="Weber N.D."/>
            <person name="Virtaneva K."/>
            <person name="Barbian K."/>
            <person name="Babar A."/>
            <person name="Rosenke K."/>
        </authorList>
    </citation>
    <scope>NUCLEOTIDE SEQUENCE</scope>
    <source>
        <strain evidence="23">P1</strain>
    </source>
</reference>
<dbReference type="EMBL" id="CP033241">
    <property type="protein sequence ID" value="AZF83342.1"/>
    <property type="molecule type" value="Genomic_DNA"/>
</dbReference>
<protein>
    <recommendedName>
        <fullName evidence="9">Glucose 1-dehydrogenase</fullName>
        <shortName evidence="9">GDH</shortName>
        <shortName evidence="9">GlcDH</shortName>
        <ecNumber evidence="9">1.1.1.47</ecNumber>
    </recommendedName>
</protein>
<reference evidence="22 35" key="6">
    <citation type="journal article" date="2020" name="Nat. Commun.">
        <title>The structures of two archaeal type IV pili illuminate evolutionary relationships.</title>
        <authorList>
            <person name="Wang F."/>
            <person name="Baquero D.P."/>
            <person name="Su Z."/>
            <person name="Beltran L.C."/>
            <person name="Prangishvili D."/>
            <person name="Krupovic M."/>
            <person name="Egelman E.H."/>
        </authorList>
    </citation>
    <scope>NUCLEOTIDE SEQUENCE [LARGE SCALE GENOMIC DNA]</scope>
    <source>
        <strain evidence="22 35">POZ149</strain>
    </source>
</reference>